<protein>
    <submittedName>
        <fullName evidence="2">Suppressor APC domain-containing protein 2</fullName>
    </submittedName>
</protein>
<feature type="coiled-coil region" evidence="1">
    <location>
        <begin position="312"/>
        <end position="353"/>
    </location>
</feature>
<evidence type="ECO:0000313" key="3">
    <source>
        <dbReference type="Proteomes" id="UP000324632"/>
    </source>
</evidence>
<keyword evidence="3" id="KW-1185">Reference proteome</keyword>
<organism evidence="2 3">
    <name type="scientific">Triplophysa tibetana</name>
    <dbReference type="NCBI Taxonomy" id="1572043"/>
    <lineage>
        <taxon>Eukaryota</taxon>
        <taxon>Metazoa</taxon>
        <taxon>Chordata</taxon>
        <taxon>Craniata</taxon>
        <taxon>Vertebrata</taxon>
        <taxon>Euteleostomi</taxon>
        <taxon>Actinopterygii</taxon>
        <taxon>Neopterygii</taxon>
        <taxon>Teleostei</taxon>
        <taxon>Ostariophysi</taxon>
        <taxon>Cypriniformes</taxon>
        <taxon>Nemacheilidae</taxon>
        <taxon>Triplophysa</taxon>
    </lineage>
</organism>
<keyword evidence="1" id="KW-0175">Coiled coil</keyword>
<comment type="caution">
    <text evidence="2">The sequence shown here is derived from an EMBL/GenBank/DDBJ whole genome shotgun (WGS) entry which is preliminary data.</text>
</comment>
<dbReference type="PANTHER" id="PTHR14907:SF2">
    <property type="entry name" value="SUPPRESSOR APC DOMAIN-CONTAINING PROTEIN 2"/>
    <property type="match status" value="1"/>
</dbReference>
<accession>A0A5A9P129</accession>
<dbReference type="PANTHER" id="PTHR14907">
    <property type="entry name" value="FI14130P"/>
    <property type="match status" value="1"/>
</dbReference>
<dbReference type="InterPro" id="IPR026828">
    <property type="entry name" value="SAPC2_1/2"/>
</dbReference>
<proteinExistence type="predicted"/>
<dbReference type="Proteomes" id="UP000324632">
    <property type="component" value="Chromosome 9"/>
</dbReference>
<reference evidence="2 3" key="1">
    <citation type="journal article" date="2019" name="Mol. Ecol. Resour.">
        <title>Chromosome-level genome assembly of Triplophysa tibetana, a fish adapted to the harsh high-altitude environment of the Tibetan Plateau.</title>
        <authorList>
            <person name="Yang X."/>
            <person name="Liu H."/>
            <person name="Ma Z."/>
            <person name="Zou Y."/>
            <person name="Zou M."/>
            <person name="Mao Y."/>
            <person name="Li X."/>
            <person name="Wang H."/>
            <person name="Chen T."/>
            <person name="Wang W."/>
            <person name="Yang R."/>
        </authorList>
    </citation>
    <scope>NUCLEOTIDE SEQUENCE [LARGE SCALE GENOMIC DNA]</scope>
    <source>
        <strain evidence="2">TTIB1903HZAU</strain>
        <tissue evidence="2">Muscle</tissue>
    </source>
</reference>
<name>A0A5A9P129_9TELE</name>
<dbReference type="EMBL" id="SOYY01000009">
    <property type="protein sequence ID" value="KAA0716204.1"/>
    <property type="molecule type" value="Genomic_DNA"/>
</dbReference>
<dbReference type="AlphaFoldDB" id="A0A5A9P129"/>
<evidence type="ECO:0000313" key="2">
    <source>
        <dbReference type="EMBL" id="KAA0716204.1"/>
    </source>
</evidence>
<evidence type="ECO:0000256" key="1">
    <source>
        <dbReference type="SAM" id="Coils"/>
    </source>
</evidence>
<dbReference type="Pfam" id="PF11414">
    <property type="entry name" value="Suppressor_APC"/>
    <property type="match status" value="1"/>
</dbReference>
<sequence length="366" mass="41648">MFRGYKPISALQAWLASWRSSFLIIKIHQRQGAHGHTYDEAECLYDMRVAPCCYLSAFTYASFCDEALSCIYIDPLTLTVFVCISLLTSLSDCSTHIFKRTHQRLVSGLLIISCMLCDRGPARVSSGAVITPGSADWELCHLMKTWYKITLRDIVNCLSRVPARHPTGFPRSHHILSKGLDFSLRMAYSERYYRVFVITSYIWFKCSFDLKKMKELEQEKDSLLAGLDVLDRAKEWYQTQIHNVIETQRHVGQSHSTVRPMTDQEVCRLDVLLPKLQDVTHCLSDLISFSATTFPSAVVSPPVSVPAPSQAIQVLKEQNRLLTQEVSEKSDRITQLEQEKSALIKQLFEARARNTHDSSALDSTFI</sequence>
<gene>
    <name evidence="2" type="ORF">E1301_Tti022563</name>
</gene>